<name>A0ABU1MQJ1_9SPHN</name>
<sequence>MGQALPPLSRRGLVMIVDDEIANIEIINAVLEDEYDVCFALSGQEALDLARTAQPDLILLDVLMPGMDGFAVCAALKQDATLTDVPVIFTTGLGDSEDEMRGLSLGAIDYVTKPVQPPILRARVANHVELKRLRDQLARMAVTDALTGLSNRRHLERTLEVETARLARQQEWLSVVMLDIDFFKQFNDAYGHPAGDRCIAMVAAALTRAVRRATDLSARYGGEEFVCVLPGADLATAQSVAAEIGRQVRQLGIPHARSGVDAFVTVSIGIASARSVAGAKPQEWIDMADAQLYRSKSEGRNRITATVFEHGLPGHGQPAGNDRAAYPTAQLGLRATG</sequence>
<dbReference type="PANTHER" id="PTHR45138:SF9">
    <property type="entry name" value="DIGUANYLATE CYCLASE DGCM-RELATED"/>
    <property type="match status" value="1"/>
</dbReference>
<dbReference type="InterPro" id="IPR011006">
    <property type="entry name" value="CheY-like_superfamily"/>
</dbReference>
<dbReference type="InterPro" id="IPR000160">
    <property type="entry name" value="GGDEF_dom"/>
</dbReference>
<dbReference type="PANTHER" id="PTHR45138">
    <property type="entry name" value="REGULATORY COMPONENTS OF SENSORY TRANSDUCTION SYSTEM"/>
    <property type="match status" value="1"/>
</dbReference>
<keyword evidence="7" id="KW-1185">Reference proteome</keyword>
<protein>
    <recommendedName>
        <fullName evidence="1">diguanylate cyclase</fullName>
        <ecNumber evidence="1">2.7.7.65</ecNumber>
    </recommendedName>
</protein>
<comment type="catalytic activity">
    <reaction evidence="2">
        <text>2 GTP = 3',3'-c-di-GMP + 2 diphosphate</text>
        <dbReference type="Rhea" id="RHEA:24898"/>
        <dbReference type="ChEBI" id="CHEBI:33019"/>
        <dbReference type="ChEBI" id="CHEBI:37565"/>
        <dbReference type="ChEBI" id="CHEBI:58805"/>
        <dbReference type="EC" id="2.7.7.65"/>
    </reaction>
</comment>
<dbReference type="InterPro" id="IPR001789">
    <property type="entry name" value="Sig_transdc_resp-reg_receiver"/>
</dbReference>
<evidence type="ECO:0000256" key="2">
    <source>
        <dbReference type="ARBA" id="ARBA00034247"/>
    </source>
</evidence>
<keyword evidence="3" id="KW-0597">Phosphoprotein</keyword>
<dbReference type="CDD" id="cd01949">
    <property type="entry name" value="GGDEF"/>
    <property type="match status" value="1"/>
</dbReference>
<feature type="domain" description="Response regulatory" evidence="4">
    <location>
        <begin position="13"/>
        <end position="128"/>
    </location>
</feature>
<dbReference type="InterPro" id="IPR050469">
    <property type="entry name" value="Diguanylate_Cyclase"/>
</dbReference>
<evidence type="ECO:0000313" key="7">
    <source>
        <dbReference type="Proteomes" id="UP001184150"/>
    </source>
</evidence>
<dbReference type="InterPro" id="IPR043128">
    <property type="entry name" value="Rev_trsase/Diguanyl_cyclase"/>
</dbReference>
<dbReference type="PROSITE" id="PS50887">
    <property type="entry name" value="GGDEF"/>
    <property type="match status" value="1"/>
</dbReference>
<evidence type="ECO:0000256" key="3">
    <source>
        <dbReference type="PROSITE-ProRule" id="PRU00169"/>
    </source>
</evidence>
<reference evidence="6 7" key="1">
    <citation type="submission" date="2023-07" db="EMBL/GenBank/DDBJ databases">
        <title>Sorghum-associated microbial communities from plants grown in Nebraska, USA.</title>
        <authorList>
            <person name="Schachtman D."/>
        </authorList>
    </citation>
    <scope>NUCLEOTIDE SEQUENCE [LARGE SCALE GENOMIC DNA]</scope>
    <source>
        <strain evidence="6 7">DS1027</strain>
    </source>
</reference>
<gene>
    <name evidence="6" type="ORF">J2792_003491</name>
</gene>
<dbReference type="SUPFAM" id="SSF52172">
    <property type="entry name" value="CheY-like"/>
    <property type="match status" value="1"/>
</dbReference>
<dbReference type="EMBL" id="JAVDRD010000010">
    <property type="protein sequence ID" value="MDR6512606.1"/>
    <property type="molecule type" value="Genomic_DNA"/>
</dbReference>
<accession>A0ABU1MQJ1</accession>
<comment type="caution">
    <text evidence="6">The sequence shown here is derived from an EMBL/GenBank/DDBJ whole genome shotgun (WGS) entry which is preliminary data.</text>
</comment>
<organism evidence="6 7">
    <name type="scientific">Novosphingobium capsulatum</name>
    <dbReference type="NCBI Taxonomy" id="13688"/>
    <lineage>
        <taxon>Bacteria</taxon>
        <taxon>Pseudomonadati</taxon>
        <taxon>Pseudomonadota</taxon>
        <taxon>Alphaproteobacteria</taxon>
        <taxon>Sphingomonadales</taxon>
        <taxon>Sphingomonadaceae</taxon>
        <taxon>Novosphingobium</taxon>
    </lineage>
</organism>
<dbReference type="PROSITE" id="PS50110">
    <property type="entry name" value="RESPONSE_REGULATORY"/>
    <property type="match status" value="1"/>
</dbReference>
<dbReference type="Pfam" id="PF00072">
    <property type="entry name" value="Response_reg"/>
    <property type="match status" value="1"/>
</dbReference>
<dbReference type="InterPro" id="IPR029787">
    <property type="entry name" value="Nucleotide_cyclase"/>
</dbReference>
<dbReference type="EC" id="2.7.7.65" evidence="1"/>
<feature type="domain" description="GGDEF" evidence="5">
    <location>
        <begin position="171"/>
        <end position="308"/>
    </location>
</feature>
<evidence type="ECO:0000313" key="6">
    <source>
        <dbReference type="EMBL" id="MDR6512606.1"/>
    </source>
</evidence>
<evidence type="ECO:0000259" key="5">
    <source>
        <dbReference type="PROSITE" id="PS50887"/>
    </source>
</evidence>
<dbReference type="NCBIfam" id="TIGR00254">
    <property type="entry name" value="GGDEF"/>
    <property type="match status" value="1"/>
</dbReference>
<evidence type="ECO:0000259" key="4">
    <source>
        <dbReference type="PROSITE" id="PS50110"/>
    </source>
</evidence>
<dbReference type="Proteomes" id="UP001184150">
    <property type="component" value="Unassembled WGS sequence"/>
</dbReference>
<proteinExistence type="predicted"/>
<dbReference type="SMART" id="SM00448">
    <property type="entry name" value="REC"/>
    <property type="match status" value="1"/>
</dbReference>
<evidence type="ECO:0000256" key="1">
    <source>
        <dbReference type="ARBA" id="ARBA00012528"/>
    </source>
</evidence>
<dbReference type="Gene3D" id="3.40.50.2300">
    <property type="match status" value="1"/>
</dbReference>
<dbReference type="Gene3D" id="3.30.70.270">
    <property type="match status" value="1"/>
</dbReference>
<dbReference type="SUPFAM" id="SSF55073">
    <property type="entry name" value="Nucleotide cyclase"/>
    <property type="match status" value="1"/>
</dbReference>
<feature type="modified residue" description="4-aspartylphosphate" evidence="3">
    <location>
        <position position="61"/>
    </location>
</feature>
<dbReference type="SMART" id="SM00267">
    <property type="entry name" value="GGDEF"/>
    <property type="match status" value="1"/>
</dbReference>
<dbReference type="Pfam" id="PF00990">
    <property type="entry name" value="GGDEF"/>
    <property type="match status" value="1"/>
</dbReference>